<evidence type="ECO:0000256" key="1">
    <source>
        <dbReference type="SAM" id="SignalP"/>
    </source>
</evidence>
<comment type="caution">
    <text evidence="2">The sequence shown here is derived from an EMBL/GenBank/DDBJ whole genome shotgun (WGS) entry which is preliminary data.</text>
</comment>
<dbReference type="EMBL" id="JAQOMS010000002">
    <property type="protein sequence ID" value="MDC2889003.1"/>
    <property type="molecule type" value="Genomic_DNA"/>
</dbReference>
<gene>
    <name evidence="2" type="ORF">PN838_09750</name>
</gene>
<protein>
    <submittedName>
        <fullName evidence="2">Uncharacterized protein</fullName>
    </submittedName>
</protein>
<reference evidence="2 3" key="1">
    <citation type="submission" date="2023-01" db="EMBL/GenBank/DDBJ databases">
        <title>Psychrosphaera sp. nov., isolated from marine algae.</title>
        <authorList>
            <person name="Bayburt H."/>
            <person name="Choi B.J."/>
            <person name="Kim J.M."/>
            <person name="Choi D.G."/>
            <person name="Jeon C.O."/>
        </authorList>
    </citation>
    <scope>NUCLEOTIDE SEQUENCE [LARGE SCALE GENOMIC DNA]</scope>
    <source>
        <strain evidence="2 3">G1-22</strain>
    </source>
</reference>
<feature type="chain" id="PRO_5045250088" evidence="1">
    <location>
        <begin position="23"/>
        <end position="111"/>
    </location>
</feature>
<sequence>MMLKIKSLVAISLLTLACNSQATIITVAADNANNYGNQWLGNGGTGFDEWHFITDSANGSAGTFLANKSGENDLNHIASNPSDNAWEATPMATALIKLKRIEVLPVIPFLR</sequence>
<name>A0ABT5FDR5_9GAMM</name>
<dbReference type="RefSeq" id="WP_272180540.1">
    <property type="nucleotide sequence ID" value="NZ_JAQOMS010000002.1"/>
</dbReference>
<evidence type="ECO:0000313" key="2">
    <source>
        <dbReference type="EMBL" id="MDC2889003.1"/>
    </source>
</evidence>
<keyword evidence="3" id="KW-1185">Reference proteome</keyword>
<accession>A0ABT5FDR5</accession>
<organism evidence="2 3">
    <name type="scientific">Psychrosphaera algicola</name>
    <dbReference type="NCBI Taxonomy" id="3023714"/>
    <lineage>
        <taxon>Bacteria</taxon>
        <taxon>Pseudomonadati</taxon>
        <taxon>Pseudomonadota</taxon>
        <taxon>Gammaproteobacteria</taxon>
        <taxon>Alteromonadales</taxon>
        <taxon>Pseudoalteromonadaceae</taxon>
        <taxon>Psychrosphaera</taxon>
    </lineage>
</organism>
<keyword evidence="1" id="KW-0732">Signal</keyword>
<proteinExistence type="predicted"/>
<evidence type="ECO:0000313" key="3">
    <source>
        <dbReference type="Proteomes" id="UP001528411"/>
    </source>
</evidence>
<feature type="signal peptide" evidence="1">
    <location>
        <begin position="1"/>
        <end position="22"/>
    </location>
</feature>
<dbReference type="PROSITE" id="PS51257">
    <property type="entry name" value="PROKAR_LIPOPROTEIN"/>
    <property type="match status" value="1"/>
</dbReference>
<dbReference type="Proteomes" id="UP001528411">
    <property type="component" value="Unassembled WGS sequence"/>
</dbReference>